<reference evidence="2 3" key="1">
    <citation type="submission" date="2019-07" db="EMBL/GenBank/DDBJ databases">
        <title>Genomics analysis of Aphanomyces spp. identifies a new class of oomycete effector associated with host adaptation.</title>
        <authorList>
            <person name="Gaulin E."/>
        </authorList>
    </citation>
    <scope>NUCLEOTIDE SEQUENCE [LARGE SCALE GENOMIC DNA]</scope>
    <source>
        <strain evidence="2 3">ATCC 201684</strain>
    </source>
</reference>
<evidence type="ECO:0000259" key="1">
    <source>
        <dbReference type="Pfam" id="PF07727"/>
    </source>
</evidence>
<proteinExistence type="predicted"/>
<gene>
    <name evidence="2" type="ORF">Ae201684_015353</name>
</gene>
<dbReference type="Pfam" id="PF07727">
    <property type="entry name" value="RVT_2"/>
    <property type="match status" value="1"/>
</dbReference>
<comment type="caution">
    <text evidence="2">The sequence shown here is derived from an EMBL/GenBank/DDBJ whole genome shotgun (WGS) entry which is preliminary data.</text>
</comment>
<evidence type="ECO:0000313" key="2">
    <source>
        <dbReference type="EMBL" id="KAF0726385.1"/>
    </source>
</evidence>
<dbReference type="PANTHER" id="PTHR11439:SF467">
    <property type="entry name" value="INTEGRASE CATALYTIC DOMAIN-CONTAINING PROTEIN"/>
    <property type="match status" value="1"/>
</dbReference>
<keyword evidence="3" id="KW-1185">Reference proteome</keyword>
<dbReference type="InterPro" id="IPR043502">
    <property type="entry name" value="DNA/RNA_pol_sf"/>
</dbReference>
<dbReference type="CDD" id="cd09272">
    <property type="entry name" value="RNase_HI_RT_Ty1"/>
    <property type="match status" value="1"/>
</dbReference>
<evidence type="ECO:0000313" key="3">
    <source>
        <dbReference type="Proteomes" id="UP000481153"/>
    </source>
</evidence>
<protein>
    <recommendedName>
        <fullName evidence="1">Reverse transcriptase Ty1/copia-type domain-containing protein</fullName>
    </recommendedName>
</protein>
<dbReference type="SUPFAM" id="SSF56672">
    <property type="entry name" value="DNA/RNA polymerases"/>
    <property type="match status" value="1"/>
</dbReference>
<accession>A0A6G0WGW1</accession>
<dbReference type="EMBL" id="VJMJ01000217">
    <property type="protein sequence ID" value="KAF0726385.1"/>
    <property type="molecule type" value="Genomic_DNA"/>
</dbReference>
<dbReference type="PANTHER" id="PTHR11439">
    <property type="entry name" value="GAG-POL-RELATED RETROTRANSPOSON"/>
    <property type="match status" value="1"/>
</dbReference>
<organism evidence="2 3">
    <name type="scientific">Aphanomyces euteiches</name>
    <dbReference type="NCBI Taxonomy" id="100861"/>
    <lineage>
        <taxon>Eukaryota</taxon>
        <taxon>Sar</taxon>
        <taxon>Stramenopiles</taxon>
        <taxon>Oomycota</taxon>
        <taxon>Saprolegniomycetes</taxon>
        <taxon>Saprolegniales</taxon>
        <taxon>Verrucalvaceae</taxon>
        <taxon>Aphanomyces</taxon>
    </lineage>
</organism>
<feature type="domain" description="Reverse transcriptase Ty1/copia-type" evidence="1">
    <location>
        <begin position="66"/>
        <end position="292"/>
    </location>
</feature>
<dbReference type="Proteomes" id="UP000481153">
    <property type="component" value="Unassembled WGS sequence"/>
</dbReference>
<name>A0A6G0WGW1_9STRA</name>
<dbReference type="VEuPathDB" id="FungiDB:AeMF1_020978"/>
<dbReference type="VEuPathDB" id="FungiDB:AeMF1_014782"/>
<dbReference type="AlphaFoldDB" id="A0A6G0WGW1"/>
<dbReference type="InterPro" id="IPR013103">
    <property type="entry name" value="RVT_2"/>
</dbReference>
<sequence>MTLAQRYSEGFSMAVVDMCFLVEKNPRNYNEAVEGPEASKRTKAIDEELAALNDYGTWEETDVVPKRALDTTWVFKIKADKDGNVARRKARLVVRGYIQIPGVDFGDTYAPVARVNSMRCVLAIAASRDYEIKQFDVDTAFLNPAIDYEIYIKRPQGSKATTRYLKVLKSLYGLRQSPRCWNTLLDKTLKTFGFVAAPSDPCLYIYNSGDAYLVVYVADLVLCARDMGIVGKFEDFIETKFAIKKLGDLNFFLGVTVSRDREKKEIYLPQMTFIDQLVARFDVQAHGLLIPMKERPAVNVNDVVDTKLPFRELVGALLYLQQWTRPDITFAMSVLSRHLATPTAKIYGAGIDVIRYLKKTRDLKLCLGGMLPLTLVGYCDADLGSAADRKSQIGYIFLLGDNPVSWRSVKQTLVAASTVEAEYIALNSAVSEALYLQQLLHQLKVPTKTVTLFEDNMGAIHLAKNPVHHDGTKHFDIRLHRVRDYIEKKKVQVCYVRTTEQLADGLTKPLTGAKFNEFKQFLLEGKC</sequence>